<evidence type="ECO:0000256" key="2">
    <source>
        <dbReference type="ARBA" id="ARBA00022741"/>
    </source>
</evidence>
<sequence>MTDSNKEQVLKIMDPRLSTVPVHEVMHVFYVALLCVEEQSVQRPTMREVVQMLSELPKPTLREEDELPSDGAAASDPAAAAESIEAPTDEANEQQQQPSSNSSPTPDLISI</sequence>
<keyword evidence="4" id="KW-0067">ATP-binding</keyword>
<organism evidence="6">
    <name type="scientific">Arundo donax</name>
    <name type="common">Giant reed</name>
    <name type="synonym">Donax arundinaceus</name>
    <dbReference type="NCBI Taxonomy" id="35708"/>
    <lineage>
        <taxon>Eukaryota</taxon>
        <taxon>Viridiplantae</taxon>
        <taxon>Streptophyta</taxon>
        <taxon>Embryophyta</taxon>
        <taxon>Tracheophyta</taxon>
        <taxon>Spermatophyta</taxon>
        <taxon>Magnoliopsida</taxon>
        <taxon>Liliopsida</taxon>
        <taxon>Poales</taxon>
        <taxon>Poaceae</taxon>
        <taxon>PACMAD clade</taxon>
        <taxon>Arundinoideae</taxon>
        <taxon>Arundineae</taxon>
        <taxon>Arundo</taxon>
    </lineage>
</organism>
<dbReference type="InterPro" id="IPR052059">
    <property type="entry name" value="CR_Ser/Thr_kinase"/>
</dbReference>
<dbReference type="PANTHER" id="PTHR47973">
    <property type="entry name" value="CYSTEINE-RICH RECEPTOR-LIKE PROTEIN KINASE 3"/>
    <property type="match status" value="1"/>
</dbReference>
<feature type="compositionally biased region" description="Low complexity" evidence="5">
    <location>
        <begin position="69"/>
        <end position="86"/>
    </location>
</feature>
<evidence type="ECO:0000256" key="1">
    <source>
        <dbReference type="ARBA" id="ARBA00022679"/>
    </source>
</evidence>
<dbReference type="GO" id="GO:0016301">
    <property type="term" value="F:kinase activity"/>
    <property type="evidence" value="ECO:0007669"/>
    <property type="project" value="UniProtKB-KW"/>
</dbReference>
<evidence type="ECO:0000313" key="6">
    <source>
        <dbReference type="EMBL" id="JAD82537.1"/>
    </source>
</evidence>
<keyword evidence="1" id="KW-0808">Transferase</keyword>
<reference evidence="6" key="1">
    <citation type="submission" date="2014-09" db="EMBL/GenBank/DDBJ databases">
        <authorList>
            <person name="Magalhaes I.L.F."/>
            <person name="Oliveira U."/>
            <person name="Santos F.R."/>
            <person name="Vidigal T.H.D.A."/>
            <person name="Brescovit A.D."/>
            <person name="Santos A.J."/>
        </authorList>
    </citation>
    <scope>NUCLEOTIDE SEQUENCE</scope>
    <source>
        <tissue evidence="6">Shoot tissue taken approximately 20 cm above the soil surface</tissue>
    </source>
</reference>
<feature type="compositionally biased region" description="Low complexity" evidence="5">
    <location>
        <begin position="94"/>
        <end position="104"/>
    </location>
</feature>
<protein>
    <recommendedName>
        <fullName evidence="7">Serine-threonine/tyrosine-protein kinase catalytic domain-containing protein</fullName>
    </recommendedName>
</protein>
<evidence type="ECO:0000256" key="3">
    <source>
        <dbReference type="ARBA" id="ARBA00022777"/>
    </source>
</evidence>
<evidence type="ECO:0008006" key="7">
    <source>
        <dbReference type="Google" id="ProtNLM"/>
    </source>
</evidence>
<keyword evidence="2" id="KW-0547">Nucleotide-binding</keyword>
<dbReference type="GO" id="GO:0005524">
    <property type="term" value="F:ATP binding"/>
    <property type="evidence" value="ECO:0007669"/>
    <property type="project" value="UniProtKB-KW"/>
</dbReference>
<dbReference type="EMBL" id="GBRH01215358">
    <property type="protein sequence ID" value="JAD82537.1"/>
    <property type="molecule type" value="Transcribed_RNA"/>
</dbReference>
<reference evidence="6" key="2">
    <citation type="journal article" date="2015" name="Data Brief">
        <title>Shoot transcriptome of the giant reed, Arundo donax.</title>
        <authorList>
            <person name="Barrero R.A."/>
            <person name="Guerrero F.D."/>
            <person name="Moolhuijzen P."/>
            <person name="Goolsby J.A."/>
            <person name="Tidwell J."/>
            <person name="Bellgard S.E."/>
            <person name="Bellgard M.I."/>
        </authorList>
    </citation>
    <scope>NUCLEOTIDE SEQUENCE</scope>
    <source>
        <tissue evidence="6">Shoot tissue taken approximately 20 cm above the soil surface</tissue>
    </source>
</reference>
<name>A0A0A9DFL4_ARUDO</name>
<proteinExistence type="predicted"/>
<keyword evidence="3" id="KW-0418">Kinase</keyword>
<dbReference type="AlphaFoldDB" id="A0A0A9DFL4"/>
<accession>A0A0A9DFL4</accession>
<dbReference type="Gene3D" id="1.10.510.10">
    <property type="entry name" value="Transferase(Phosphotransferase) domain 1"/>
    <property type="match status" value="1"/>
</dbReference>
<evidence type="ECO:0000256" key="4">
    <source>
        <dbReference type="ARBA" id="ARBA00022840"/>
    </source>
</evidence>
<feature type="region of interest" description="Disordered" evidence="5">
    <location>
        <begin position="55"/>
        <end position="111"/>
    </location>
</feature>
<evidence type="ECO:0000256" key="5">
    <source>
        <dbReference type="SAM" id="MobiDB-lite"/>
    </source>
</evidence>